<evidence type="ECO:0000313" key="3">
    <source>
        <dbReference type="Proteomes" id="UP000199437"/>
    </source>
</evidence>
<reference evidence="3" key="1">
    <citation type="submission" date="2016-10" db="EMBL/GenBank/DDBJ databases">
        <authorList>
            <person name="Varghese N."/>
            <person name="Submissions S."/>
        </authorList>
    </citation>
    <scope>NUCLEOTIDE SEQUENCE [LARGE SCALE GENOMIC DNA]</scope>
    <source>
        <strain evidence="3">CGMCC 1.12402</strain>
    </source>
</reference>
<feature type="transmembrane region" description="Helical" evidence="1">
    <location>
        <begin position="12"/>
        <end position="30"/>
    </location>
</feature>
<keyword evidence="1" id="KW-0812">Transmembrane</keyword>
<dbReference type="GeneID" id="99987076"/>
<dbReference type="EMBL" id="FOIR01000002">
    <property type="protein sequence ID" value="SEW26910.1"/>
    <property type="molecule type" value="Genomic_DNA"/>
</dbReference>
<protein>
    <submittedName>
        <fullName evidence="2">Uncharacterized protein</fullName>
    </submittedName>
</protein>
<dbReference type="RefSeq" id="WP_090258796.1">
    <property type="nucleotide sequence ID" value="NZ_FOIR01000002.1"/>
</dbReference>
<sequence length="124" mass="14072">MKRAGTYGKKTQSVALMLCYVFTLFIGYVANIEANTRDYSAADTTLSTLLSDTFHHATNLSRNSSERIITPAQTDDTPGKDHLAAALYGNAQAHTNINQFYADRRIRPLHQRKADLLFPFHYFW</sequence>
<evidence type="ECO:0000256" key="1">
    <source>
        <dbReference type="SAM" id="Phobius"/>
    </source>
</evidence>
<dbReference type="AlphaFoldDB" id="A0A1I0QIW7"/>
<gene>
    <name evidence="2" type="ORF">SAMN05216290_2374</name>
</gene>
<name>A0A1I0QIW7_9BACT</name>
<dbReference type="Proteomes" id="UP000199437">
    <property type="component" value="Unassembled WGS sequence"/>
</dbReference>
<dbReference type="OrthoDB" id="982927at2"/>
<dbReference type="STRING" id="1267423.SAMN05216290_2374"/>
<keyword evidence="3" id="KW-1185">Reference proteome</keyword>
<accession>A0A1I0QIW7</accession>
<organism evidence="2 3">
    <name type="scientific">Roseivirga pacifica</name>
    <dbReference type="NCBI Taxonomy" id="1267423"/>
    <lineage>
        <taxon>Bacteria</taxon>
        <taxon>Pseudomonadati</taxon>
        <taxon>Bacteroidota</taxon>
        <taxon>Cytophagia</taxon>
        <taxon>Cytophagales</taxon>
        <taxon>Roseivirgaceae</taxon>
        <taxon>Roseivirga</taxon>
    </lineage>
</organism>
<keyword evidence="1" id="KW-1133">Transmembrane helix</keyword>
<proteinExistence type="predicted"/>
<evidence type="ECO:0000313" key="2">
    <source>
        <dbReference type="EMBL" id="SEW26910.1"/>
    </source>
</evidence>
<keyword evidence="1" id="KW-0472">Membrane</keyword>